<evidence type="ECO:0000313" key="12">
    <source>
        <dbReference type="EMBL" id="KAK4518363.1"/>
    </source>
</evidence>
<sequence>MHSTKHISRLPKAKQQVNNGSATRLERQKQHSIVQEPNLSSGIPTIDIPTLVAFLQSLGIAAIEPDLLEPNSRRTREMCELLLQYFVPYRMEPLRIQKERTAMEFKESLEISMEHAEAMPVYRELHFFLEKIAFKEFTIVDILTPKSHRLQRMLSVVYNYKLFRDSAFTQFGMLAQDAVDKTALYEARVAEKEALQAKIQQLQARKEAESQEAQEWEAKNQEAEQIVRQLRKEGDAILKDIDAYKSERHQLKDTLQEIQFAMINVIEYIRTLKQYETMDVDALNKNMAELAIVIQKNTEEVNSIELDYPTLEDMAKDTKAIHLHLSKDIQKMESLTKLKADAHRQQKTNEAVKQNLQNLLAKQKDLSGKLVACNRSLSIYNARLRDLAEQKEKKGELIDRHFKDFEEQKKSLLQECESREIDKKKYNLDTETAKAKCDNAEIENQKFVRSLQLEMQTLLKFIDKMYMQLQAMNP</sequence>
<evidence type="ECO:0000256" key="9">
    <source>
        <dbReference type="SAM" id="Coils"/>
    </source>
</evidence>
<feature type="coiled-coil region" evidence="9">
    <location>
        <begin position="185"/>
        <end position="300"/>
    </location>
</feature>
<evidence type="ECO:0000259" key="11">
    <source>
        <dbReference type="Pfam" id="PF03800"/>
    </source>
</evidence>
<comment type="similarity">
    <text evidence="2">Belongs to the NUF2 family.</text>
</comment>
<keyword evidence="4" id="KW-0132">Cell division</keyword>
<evidence type="ECO:0000256" key="7">
    <source>
        <dbReference type="ARBA" id="ARBA00023306"/>
    </source>
</evidence>
<evidence type="ECO:0000256" key="3">
    <source>
        <dbReference type="ARBA" id="ARBA00022454"/>
    </source>
</evidence>
<evidence type="ECO:0000256" key="10">
    <source>
        <dbReference type="SAM" id="MobiDB-lite"/>
    </source>
</evidence>
<keyword evidence="8" id="KW-0137">Centromere</keyword>
<protein>
    <recommendedName>
        <fullName evidence="11">Kinetochore protein Nuf2 N-terminal domain-containing protein</fullName>
    </recommendedName>
</protein>
<dbReference type="GO" id="GO:0051301">
    <property type="term" value="P:cell division"/>
    <property type="evidence" value="ECO:0007669"/>
    <property type="project" value="UniProtKB-KW"/>
</dbReference>
<comment type="subcellular location">
    <subcellularLocation>
        <location evidence="1">Chromosome</location>
        <location evidence="1">Centromere</location>
    </subcellularLocation>
</comment>
<dbReference type="InterPro" id="IPR038275">
    <property type="entry name" value="Nuf2_N_sf"/>
</dbReference>
<dbReference type="GeneID" id="89945418"/>
<comment type="caution">
    <text evidence="12">The sequence shown here is derived from an EMBL/GenBank/DDBJ whole genome shotgun (WGS) entry which is preliminary data.</text>
</comment>
<dbReference type="Pfam" id="PF03800">
    <property type="entry name" value="Nuf2"/>
    <property type="match status" value="1"/>
</dbReference>
<keyword evidence="13" id="KW-1185">Reference proteome</keyword>
<evidence type="ECO:0000256" key="8">
    <source>
        <dbReference type="ARBA" id="ARBA00023328"/>
    </source>
</evidence>
<name>A0AAN7I1Z3_9FUNG</name>
<dbReference type="EMBL" id="JASEJX010000013">
    <property type="protein sequence ID" value="KAK4518363.1"/>
    <property type="molecule type" value="Genomic_DNA"/>
</dbReference>
<dbReference type="GO" id="GO:0031262">
    <property type="term" value="C:Ndc80 complex"/>
    <property type="evidence" value="ECO:0007669"/>
    <property type="project" value="InterPro"/>
</dbReference>
<evidence type="ECO:0000256" key="4">
    <source>
        <dbReference type="ARBA" id="ARBA00022618"/>
    </source>
</evidence>
<feature type="region of interest" description="Disordered" evidence="10">
    <location>
        <begin position="1"/>
        <end position="36"/>
    </location>
</feature>
<feature type="domain" description="Kinetochore protein Nuf2 N-terminal" evidence="11">
    <location>
        <begin position="43"/>
        <end position="172"/>
    </location>
</feature>
<feature type="compositionally biased region" description="Basic residues" evidence="10">
    <location>
        <begin position="1"/>
        <end position="12"/>
    </location>
</feature>
<proteinExistence type="inferred from homology"/>
<evidence type="ECO:0000256" key="1">
    <source>
        <dbReference type="ARBA" id="ARBA00004584"/>
    </source>
</evidence>
<keyword evidence="5" id="KW-0498">Mitosis</keyword>
<evidence type="ECO:0000256" key="2">
    <source>
        <dbReference type="ARBA" id="ARBA00005498"/>
    </source>
</evidence>
<dbReference type="Proteomes" id="UP001304243">
    <property type="component" value="Unassembled WGS sequence"/>
</dbReference>
<dbReference type="RefSeq" id="XP_064685029.1">
    <property type="nucleotide sequence ID" value="XM_064821109.1"/>
</dbReference>
<organism evidence="12 13">
    <name type="scientific">Mucor velutinosus</name>
    <dbReference type="NCBI Taxonomy" id="708070"/>
    <lineage>
        <taxon>Eukaryota</taxon>
        <taxon>Fungi</taxon>
        <taxon>Fungi incertae sedis</taxon>
        <taxon>Mucoromycota</taxon>
        <taxon>Mucoromycotina</taxon>
        <taxon>Mucoromycetes</taxon>
        <taxon>Mucorales</taxon>
        <taxon>Mucorineae</taxon>
        <taxon>Mucoraceae</taxon>
        <taxon>Mucor</taxon>
    </lineage>
</organism>
<accession>A0AAN7I1Z3</accession>
<keyword evidence="7" id="KW-0131">Cell cycle</keyword>
<dbReference type="Gene3D" id="1.10.418.60">
    <property type="entry name" value="Ncd80 complex, Nuf2 subunit"/>
    <property type="match status" value="1"/>
</dbReference>
<evidence type="ECO:0000256" key="5">
    <source>
        <dbReference type="ARBA" id="ARBA00022776"/>
    </source>
</evidence>
<evidence type="ECO:0000313" key="13">
    <source>
        <dbReference type="Proteomes" id="UP001304243"/>
    </source>
</evidence>
<dbReference type="InterPro" id="IPR005549">
    <property type="entry name" value="Kinetochore_Nuf2_N"/>
</dbReference>
<reference evidence="12 13" key="1">
    <citation type="submission" date="2022-11" db="EMBL/GenBank/DDBJ databases">
        <title>Mucor velutinosus strain NIH1002 WGS.</title>
        <authorList>
            <person name="Subramanian P."/>
            <person name="Mullikin J.C."/>
            <person name="Segre J.A."/>
            <person name="Zelazny A.M."/>
        </authorList>
    </citation>
    <scope>NUCLEOTIDE SEQUENCE [LARGE SCALE GENOMIC DNA]</scope>
    <source>
        <strain evidence="12 13">NIH1002</strain>
    </source>
</reference>
<gene>
    <name evidence="12" type="ORF">ATC70_001716</name>
</gene>
<evidence type="ECO:0000256" key="6">
    <source>
        <dbReference type="ARBA" id="ARBA00023054"/>
    </source>
</evidence>
<feature type="coiled-coil region" evidence="9">
    <location>
        <begin position="335"/>
        <end position="369"/>
    </location>
</feature>
<keyword evidence="3" id="KW-0158">Chromosome</keyword>
<keyword evidence="6 9" id="KW-0175">Coiled coil</keyword>
<dbReference type="AlphaFoldDB" id="A0AAN7I1Z3"/>